<organism evidence="1 2">
    <name type="scientific">Phodopus roborovskii</name>
    <name type="common">Roborovski's desert hamster</name>
    <name type="synonym">Cricetulus roborovskii</name>
    <dbReference type="NCBI Taxonomy" id="109678"/>
    <lineage>
        <taxon>Eukaryota</taxon>
        <taxon>Metazoa</taxon>
        <taxon>Chordata</taxon>
        <taxon>Craniata</taxon>
        <taxon>Vertebrata</taxon>
        <taxon>Euteleostomi</taxon>
        <taxon>Mammalia</taxon>
        <taxon>Eutheria</taxon>
        <taxon>Euarchontoglires</taxon>
        <taxon>Glires</taxon>
        <taxon>Rodentia</taxon>
        <taxon>Myomorpha</taxon>
        <taxon>Muroidea</taxon>
        <taxon>Cricetidae</taxon>
        <taxon>Cricetinae</taxon>
        <taxon>Phodopus</taxon>
    </lineage>
</organism>
<name>A0AAU9YRR8_PHORO</name>
<dbReference type="Proteomes" id="UP001152836">
    <property type="component" value="Unassembled WGS sequence"/>
</dbReference>
<keyword evidence="2" id="KW-1185">Reference proteome</keyword>
<protein>
    <submittedName>
        <fullName evidence="1">Tspan13 protein</fullName>
    </submittedName>
</protein>
<accession>A0AAU9YRR8</accession>
<reference evidence="1" key="1">
    <citation type="submission" date="2022-06" db="EMBL/GenBank/DDBJ databases">
        <authorList>
            <person name="Andreotti S."/>
            <person name="Wyler E."/>
        </authorList>
    </citation>
    <scope>NUCLEOTIDE SEQUENCE</scope>
</reference>
<evidence type="ECO:0000313" key="2">
    <source>
        <dbReference type="Proteomes" id="UP001152836"/>
    </source>
</evidence>
<dbReference type="AlphaFoldDB" id="A0AAU9YRR8"/>
<comment type="caution">
    <text evidence="1">The sequence shown here is derived from an EMBL/GenBank/DDBJ whole genome shotgun (WGS) entry which is preliminary data.</text>
</comment>
<sequence>MVCGGFSCSKNCLCALNLLYTRSLSSTALYLEFPAVYGLRWSVCCSLGLLRGASALD</sequence>
<gene>
    <name evidence="1" type="primary">Tspan13</name>
    <name evidence="1" type="ORF">PHOROB_LOCUS1822</name>
</gene>
<proteinExistence type="predicted"/>
<dbReference type="EMBL" id="CALSGD010000375">
    <property type="protein sequence ID" value="CAH6778002.1"/>
    <property type="molecule type" value="Genomic_DNA"/>
</dbReference>
<evidence type="ECO:0000313" key="1">
    <source>
        <dbReference type="EMBL" id="CAH6778002.1"/>
    </source>
</evidence>